<dbReference type="Gene3D" id="3.40.50.2000">
    <property type="entry name" value="Glycogen Phosphorylase B"/>
    <property type="match status" value="1"/>
</dbReference>
<reference evidence="6" key="1">
    <citation type="submission" date="2024-02" db="EMBL/GenBank/DDBJ databases">
        <authorList>
            <consortium name="ELIXIR-Norway"/>
            <consortium name="Elixir Norway"/>
        </authorList>
    </citation>
    <scope>NUCLEOTIDE SEQUENCE</scope>
</reference>
<comment type="pathway">
    <text evidence="1">Glycan biosynthesis; starch biosynthesis.</text>
</comment>
<sequence length="91" mass="9804">MEFTRSVLVIHNMAHQGHGPVSDYAKLGLPDHYTDRFHLLDPIGGEHMNVFMAGLNTAHQIVTISHGYGGECQTPEGGWGLDGVFGITTGS</sequence>
<dbReference type="Proteomes" id="UP001497512">
    <property type="component" value="Chromosome 8"/>
</dbReference>
<dbReference type="SUPFAM" id="SSF53756">
    <property type="entry name" value="UDP-Glycosyltransferase/glycogen phosphorylase"/>
    <property type="match status" value="1"/>
</dbReference>
<keyword evidence="2" id="KW-0328">Glycosyltransferase</keyword>
<proteinExistence type="predicted"/>
<feature type="domain" description="Starch synthase catalytic" evidence="5">
    <location>
        <begin position="4"/>
        <end position="85"/>
    </location>
</feature>
<evidence type="ECO:0000259" key="5">
    <source>
        <dbReference type="Pfam" id="PF08323"/>
    </source>
</evidence>
<evidence type="ECO:0000313" key="7">
    <source>
        <dbReference type="Proteomes" id="UP001497512"/>
    </source>
</evidence>
<evidence type="ECO:0000256" key="2">
    <source>
        <dbReference type="ARBA" id="ARBA00022676"/>
    </source>
</evidence>
<dbReference type="InterPro" id="IPR013534">
    <property type="entry name" value="Starch_synth_cat_dom"/>
</dbReference>
<keyword evidence="3" id="KW-0808">Transferase</keyword>
<evidence type="ECO:0000256" key="4">
    <source>
        <dbReference type="ARBA" id="ARBA00022922"/>
    </source>
</evidence>
<protein>
    <recommendedName>
        <fullName evidence="5">Starch synthase catalytic domain-containing protein</fullName>
    </recommendedName>
</protein>
<dbReference type="Pfam" id="PF08323">
    <property type="entry name" value="Glyco_transf_5"/>
    <property type="match status" value="1"/>
</dbReference>
<keyword evidence="4" id="KW-0750">Starch biosynthesis</keyword>
<dbReference type="PANTHER" id="PTHR45825:SF2">
    <property type="entry name" value="STARCH SYNTHASE 2, CHLOROPLASTIC_AMYLOPLASTIC"/>
    <property type="match status" value="1"/>
</dbReference>
<name>A0ABP0V1D2_9BRYO</name>
<dbReference type="PANTHER" id="PTHR45825">
    <property type="entry name" value="GRANULE-BOUND STARCH SYNTHASE 1, CHLOROPLASTIC/AMYLOPLASTIC"/>
    <property type="match status" value="1"/>
</dbReference>
<keyword evidence="7" id="KW-1185">Reference proteome</keyword>
<gene>
    <name evidence="6" type="ORF">CSSPTR1EN2_LOCUS22600</name>
</gene>
<dbReference type="EMBL" id="OZ019900">
    <property type="protein sequence ID" value="CAK9235205.1"/>
    <property type="molecule type" value="Genomic_DNA"/>
</dbReference>
<organism evidence="6 7">
    <name type="scientific">Sphagnum troendelagicum</name>
    <dbReference type="NCBI Taxonomy" id="128251"/>
    <lineage>
        <taxon>Eukaryota</taxon>
        <taxon>Viridiplantae</taxon>
        <taxon>Streptophyta</taxon>
        <taxon>Embryophyta</taxon>
        <taxon>Bryophyta</taxon>
        <taxon>Sphagnophytina</taxon>
        <taxon>Sphagnopsida</taxon>
        <taxon>Sphagnales</taxon>
        <taxon>Sphagnaceae</taxon>
        <taxon>Sphagnum</taxon>
    </lineage>
</organism>
<accession>A0ABP0V1D2</accession>
<evidence type="ECO:0000256" key="1">
    <source>
        <dbReference type="ARBA" id="ARBA00004727"/>
    </source>
</evidence>
<evidence type="ECO:0000313" key="6">
    <source>
        <dbReference type="EMBL" id="CAK9235205.1"/>
    </source>
</evidence>
<evidence type="ECO:0000256" key="3">
    <source>
        <dbReference type="ARBA" id="ARBA00022679"/>
    </source>
</evidence>